<keyword evidence="3" id="KW-1185">Reference proteome</keyword>
<gene>
    <name evidence="2" type="ORF">RNC47_22745</name>
</gene>
<comment type="caution">
    <text evidence="2">The sequence shown here is derived from an EMBL/GenBank/DDBJ whole genome shotgun (WGS) entry which is preliminary data.</text>
</comment>
<feature type="compositionally biased region" description="Low complexity" evidence="1">
    <location>
        <begin position="439"/>
        <end position="457"/>
    </location>
</feature>
<feature type="region of interest" description="Disordered" evidence="1">
    <location>
        <begin position="372"/>
        <end position="398"/>
    </location>
</feature>
<evidence type="ECO:0000256" key="1">
    <source>
        <dbReference type="SAM" id="MobiDB-lite"/>
    </source>
</evidence>
<accession>A0ABU2LU76</accession>
<feature type="compositionally biased region" description="Low complexity" evidence="1">
    <location>
        <begin position="420"/>
        <end position="432"/>
    </location>
</feature>
<protein>
    <recommendedName>
        <fullName evidence="4">PPE family domain-containing protein</fullName>
    </recommendedName>
</protein>
<dbReference type="RefSeq" id="WP_311601363.1">
    <property type="nucleotide sequence ID" value="NZ_JAVREM010000035.1"/>
</dbReference>
<evidence type="ECO:0000313" key="2">
    <source>
        <dbReference type="EMBL" id="MDT0321158.1"/>
    </source>
</evidence>
<proteinExistence type="predicted"/>
<name>A0ABU2LU76_9ACTN</name>
<evidence type="ECO:0008006" key="4">
    <source>
        <dbReference type="Google" id="ProtNLM"/>
    </source>
</evidence>
<reference evidence="3" key="1">
    <citation type="submission" date="2023-07" db="EMBL/GenBank/DDBJ databases">
        <title>30 novel species of actinomycetes from the DSMZ collection.</title>
        <authorList>
            <person name="Nouioui I."/>
        </authorList>
    </citation>
    <scope>NUCLEOTIDE SEQUENCE [LARGE SCALE GENOMIC DNA]</scope>
    <source>
        <strain evidence="3">DSM 44918</strain>
    </source>
</reference>
<feature type="compositionally biased region" description="Polar residues" evidence="1">
    <location>
        <begin position="518"/>
        <end position="529"/>
    </location>
</feature>
<dbReference type="Proteomes" id="UP001183420">
    <property type="component" value="Unassembled WGS sequence"/>
</dbReference>
<feature type="compositionally biased region" description="Gly residues" evidence="1">
    <location>
        <begin position="386"/>
        <end position="398"/>
    </location>
</feature>
<dbReference type="EMBL" id="JAVREM010000035">
    <property type="protein sequence ID" value="MDT0321158.1"/>
    <property type="molecule type" value="Genomic_DNA"/>
</dbReference>
<evidence type="ECO:0000313" key="3">
    <source>
        <dbReference type="Proteomes" id="UP001183420"/>
    </source>
</evidence>
<feature type="compositionally biased region" description="Basic and acidic residues" evidence="1">
    <location>
        <begin position="491"/>
        <end position="502"/>
    </location>
</feature>
<sequence length="529" mass="52183">MAGAEQAFYKHINDIMSARYFHMQAAAGAWMALARAAGAESGALSGTASEAEAEEGVGLLELADRMTAVSGWAEGAGAVARQIADQLSRAGERSAQATERAVELDVEFSEVNAWEEERIKQIDVGMGVIRTNEVAEDRREMLRRQAEAELEALGEEFARVIGAEPPAAPEGGAGGDTFAAAASGGGGGGGSAVGGGAAVGGGGYAVAGGGGGGGAGAGGVVQPDYQAPNGSVIGSGEYPGSRVQGPEQGDFAGWVQSPNTGHLVDPATGREFDPVAGRWIDPVTGQPFGDVTEYATRLSGIGAGPGAVATTGGLAGLAAGGGAASLAGLYGGIMPPSVGHSGPARGQMVQQATRNLARRAQVASRFALHEAGQGGRPFVPPPGAAAGRGGAAGQRVGVGGRGVAQRSGVAFPAGQRTAGAAARALAPGPAGSAAGGRGQQATRGNAARAGSRARAVGEPAATWRSGGRDASARHGLTGRPGNTPPPSPGAKRSDRDSEERGKTGKPTDLTEDPAVWASNRNASNGVLGA</sequence>
<organism evidence="2 3">
    <name type="scientific">Streptomyces millisiae</name>
    <dbReference type="NCBI Taxonomy" id="3075542"/>
    <lineage>
        <taxon>Bacteria</taxon>
        <taxon>Bacillati</taxon>
        <taxon>Actinomycetota</taxon>
        <taxon>Actinomycetes</taxon>
        <taxon>Kitasatosporales</taxon>
        <taxon>Streptomycetaceae</taxon>
        <taxon>Streptomyces</taxon>
    </lineage>
</organism>
<feature type="region of interest" description="Disordered" evidence="1">
    <location>
        <begin position="420"/>
        <end position="529"/>
    </location>
</feature>